<organism evidence="1 2">
    <name type="scientific">Rhodococcus koreensis</name>
    <dbReference type="NCBI Taxonomy" id="99653"/>
    <lineage>
        <taxon>Bacteria</taxon>
        <taxon>Bacillati</taxon>
        <taxon>Actinomycetota</taxon>
        <taxon>Actinomycetes</taxon>
        <taxon>Mycobacteriales</taxon>
        <taxon>Nocardiaceae</taxon>
        <taxon>Rhodococcus</taxon>
    </lineage>
</organism>
<dbReference type="InterPro" id="IPR032710">
    <property type="entry name" value="NTF2-like_dom_sf"/>
</dbReference>
<reference evidence="2" key="1">
    <citation type="submission" date="2016-10" db="EMBL/GenBank/DDBJ databases">
        <authorList>
            <person name="Varghese N."/>
            <person name="Submissions S."/>
        </authorList>
    </citation>
    <scope>NUCLEOTIDE SEQUENCE [LARGE SCALE GENOMIC DNA]</scope>
    <source>
        <strain evidence="2">DSM 44498</strain>
    </source>
</reference>
<name>A0A1H4STF5_9NOCA</name>
<protein>
    <recommendedName>
        <fullName evidence="3">SnoaL-like domain-containing protein</fullName>
    </recommendedName>
</protein>
<dbReference type="Proteomes" id="UP000183561">
    <property type="component" value="Unassembled WGS sequence"/>
</dbReference>
<gene>
    <name evidence="1" type="ORF">SAMN04490239_4222</name>
</gene>
<proteinExistence type="predicted"/>
<evidence type="ECO:0000313" key="2">
    <source>
        <dbReference type="Proteomes" id="UP000183561"/>
    </source>
</evidence>
<evidence type="ECO:0000313" key="1">
    <source>
        <dbReference type="EMBL" id="SEC47338.1"/>
    </source>
</evidence>
<keyword evidence="2" id="KW-1185">Reference proteome</keyword>
<dbReference type="SUPFAM" id="SSF54427">
    <property type="entry name" value="NTF2-like"/>
    <property type="match status" value="1"/>
</dbReference>
<accession>A0A1H4STF5</accession>
<dbReference type="OrthoDB" id="4552175at2"/>
<dbReference type="EMBL" id="FNSV01000005">
    <property type="protein sequence ID" value="SEC47338.1"/>
    <property type="molecule type" value="Genomic_DNA"/>
</dbReference>
<evidence type="ECO:0008006" key="3">
    <source>
        <dbReference type="Google" id="ProtNLM"/>
    </source>
</evidence>
<dbReference type="RefSeq" id="WP_072942873.1">
    <property type="nucleotide sequence ID" value="NZ_FNSV01000005.1"/>
</dbReference>
<dbReference type="AlphaFoldDB" id="A0A1H4STF5"/>
<sequence length="132" mass="14400">MTSATDLNPTTSPTPVLVAWFAFMDSDDPDRVLTMITDDFRMSIQFSTGGGKAAEFVGDRAGLVGYLQQREKSVLVHEILAGSRVGDVELALGRTTRNGEFEASFNTSAQLDESGLVRRLLICRTPEISFPL</sequence>